<dbReference type="EMBL" id="PDYF01000064">
    <property type="protein sequence ID" value="PHU33853.1"/>
    <property type="molecule type" value="Genomic_DNA"/>
</dbReference>
<sequence length="325" mass="37563">MKEKEAINKAIEISNIKDKYIILSWEKADMLNGMSVPFIGALPEGGRIIYIYDSYEKAKAFFKTYGDKNIEENYPIGKIEEGVAGISFFDILKIAKNMGATGLDFNITEDDAFGADISWFLDVNNQKDSSIAILMTKNEFDKIGDKNDIVIRFNPMKIYNFYDPYNIDDEKKQKLLRLVFDAGETIGDYKNTYSNLDMIECLMLLDYVTTKFIPSAAQQNKVQDVEYFKSVELILQEVVWKKIKSEEHLYTAIEADGKIMIKNNCMYVFITSMYEKMGHYRYKRIENHGDIIKIAEDRHADKIIVTDGPRYLGIIPTDNLKKFIF</sequence>
<proteinExistence type="predicted"/>
<name>A0A2G3DSJ3_9FIRM</name>
<dbReference type="AlphaFoldDB" id="A0A2G3DSJ3"/>
<comment type="caution">
    <text evidence="1">The sequence shown here is derived from an EMBL/GenBank/DDBJ whole genome shotgun (WGS) entry which is preliminary data.</text>
</comment>
<accession>A0A2G3DSJ3</accession>
<evidence type="ECO:0000313" key="1">
    <source>
        <dbReference type="EMBL" id="PHU33853.1"/>
    </source>
</evidence>
<dbReference type="RefSeq" id="WP_099392716.1">
    <property type="nucleotide sequence ID" value="NZ_PDYF01000064.1"/>
</dbReference>
<dbReference type="Proteomes" id="UP000225889">
    <property type="component" value="Unassembled WGS sequence"/>
</dbReference>
<protein>
    <submittedName>
        <fullName evidence="1">Uncharacterized protein</fullName>
    </submittedName>
</protein>
<reference evidence="1 2" key="2">
    <citation type="submission" date="2017-10" db="EMBL/GenBank/DDBJ databases">
        <authorList>
            <person name="Banno H."/>
            <person name="Chua N.-H."/>
        </authorList>
    </citation>
    <scope>NUCLEOTIDE SEQUENCE [LARGE SCALE GENOMIC DNA]</scope>
    <source>
        <strain evidence="1 2">JK626</strain>
    </source>
</reference>
<gene>
    <name evidence="1" type="ORF">CSX01_13125</name>
</gene>
<evidence type="ECO:0000313" key="2">
    <source>
        <dbReference type="Proteomes" id="UP000225889"/>
    </source>
</evidence>
<reference evidence="1 2" key="1">
    <citation type="submission" date="2017-10" db="EMBL/GenBank/DDBJ databases">
        <title>Resolving the taxonomy of Roseburia spp., Eubacterium rectale and Agathobacter spp. through phylogenomic analysis.</title>
        <authorList>
            <person name="Sheridan P.O."/>
            <person name="Walker A.W."/>
            <person name="Duncan S.H."/>
            <person name="Scott K.P."/>
            <person name="Toole P.W.O."/>
            <person name="Luis P."/>
            <person name="Flint H.J."/>
        </authorList>
    </citation>
    <scope>NUCLEOTIDE SEQUENCE [LARGE SCALE GENOMIC DNA]</scope>
    <source>
        <strain evidence="1 2">JK626</strain>
    </source>
</reference>
<organism evidence="1 2">
    <name type="scientific">Pseudobutyrivibrio ruminis</name>
    <dbReference type="NCBI Taxonomy" id="46206"/>
    <lineage>
        <taxon>Bacteria</taxon>
        <taxon>Bacillati</taxon>
        <taxon>Bacillota</taxon>
        <taxon>Clostridia</taxon>
        <taxon>Lachnospirales</taxon>
        <taxon>Lachnospiraceae</taxon>
        <taxon>Pseudobutyrivibrio</taxon>
    </lineage>
</organism>